<dbReference type="InterPro" id="IPR000415">
    <property type="entry name" value="Nitroreductase-like"/>
</dbReference>
<dbReference type="OrthoDB" id="9782629at2"/>
<gene>
    <name evidence="4" type="ORF">CHR53_26365</name>
</gene>
<evidence type="ECO:0000313" key="5">
    <source>
        <dbReference type="Proteomes" id="UP000282892"/>
    </source>
</evidence>
<dbReference type="RefSeq" id="WP_127489221.1">
    <property type="nucleotide sequence ID" value="NZ_CP022572.1"/>
</dbReference>
<evidence type="ECO:0000259" key="3">
    <source>
        <dbReference type="Pfam" id="PF00881"/>
    </source>
</evidence>
<accession>A0A3T0I515</accession>
<reference evidence="4 5" key="1">
    <citation type="submission" date="2017-07" db="EMBL/GenBank/DDBJ databases">
        <title>The complete genome sequence of Bacillus mesonae strain H20-5, an efficient strain improving plant abiotic stress resistance.</title>
        <authorList>
            <person name="Kim S.Y."/>
            <person name="Song H."/>
            <person name="Sang M.K."/>
            <person name="Weon H.-Y."/>
            <person name="Song J."/>
        </authorList>
    </citation>
    <scope>NUCLEOTIDE SEQUENCE [LARGE SCALE GENOMIC DNA]</scope>
    <source>
        <strain evidence="4 5">H20-5</strain>
    </source>
</reference>
<protein>
    <submittedName>
        <fullName evidence="4">Nitroreductase family protein</fullName>
    </submittedName>
</protein>
<dbReference type="EMBL" id="CP022572">
    <property type="protein sequence ID" value="AZU64468.1"/>
    <property type="molecule type" value="Genomic_DNA"/>
</dbReference>
<name>A0A3T0I515_9BACI</name>
<feature type="domain" description="Nitroreductase" evidence="3">
    <location>
        <begin position="9"/>
        <end position="185"/>
    </location>
</feature>
<dbReference type="STRING" id="1193713.GCA_001636315_02167"/>
<comment type="similarity">
    <text evidence="1">Belongs to the nitroreductase family.</text>
</comment>
<evidence type="ECO:0000256" key="1">
    <source>
        <dbReference type="ARBA" id="ARBA00007118"/>
    </source>
</evidence>
<sequence>MSEMITTLIKERRSVRKYDPNFKIKEEEILEMLKEATLAPSTSNLQPWEFIVFLNPEERKDLRAIAYNQEQIETASAVIAVLGDKEFYKNIDSVYDSMSEAGYIDASSKEILVGNAKRTYPYAPEEARKNLATFDAGLAAMQLMLIAKDRGYATGPMGGFDKAKFSERFNIPDRYFPIVLITLGKENAPAYQTTRLAIEDKVKFI</sequence>
<dbReference type="PANTHER" id="PTHR43673">
    <property type="entry name" value="NAD(P)H NITROREDUCTASE YDGI-RELATED"/>
    <property type="match status" value="1"/>
</dbReference>
<dbReference type="Pfam" id="PF00881">
    <property type="entry name" value="Nitroreductase"/>
    <property type="match status" value="1"/>
</dbReference>
<evidence type="ECO:0000313" key="4">
    <source>
        <dbReference type="EMBL" id="AZU64468.1"/>
    </source>
</evidence>
<dbReference type="GO" id="GO:0016491">
    <property type="term" value="F:oxidoreductase activity"/>
    <property type="evidence" value="ECO:0007669"/>
    <property type="project" value="UniProtKB-KW"/>
</dbReference>
<dbReference type="Gene3D" id="3.40.109.10">
    <property type="entry name" value="NADH Oxidase"/>
    <property type="match status" value="1"/>
</dbReference>
<evidence type="ECO:0000256" key="2">
    <source>
        <dbReference type="ARBA" id="ARBA00023002"/>
    </source>
</evidence>
<dbReference type="PANTHER" id="PTHR43673:SF3">
    <property type="entry name" value="NAD(P)H NITROREDUCTASE YODC-RELATED"/>
    <property type="match status" value="1"/>
</dbReference>
<organism evidence="4 5">
    <name type="scientific">Neobacillus mesonae</name>
    <dbReference type="NCBI Taxonomy" id="1193713"/>
    <lineage>
        <taxon>Bacteria</taxon>
        <taxon>Bacillati</taxon>
        <taxon>Bacillota</taxon>
        <taxon>Bacilli</taxon>
        <taxon>Bacillales</taxon>
        <taxon>Bacillaceae</taxon>
        <taxon>Neobacillus</taxon>
    </lineage>
</organism>
<dbReference type="InterPro" id="IPR029479">
    <property type="entry name" value="Nitroreductase"/>
</dbReference>
<dbReference type="CDD" id="cd02137">
    <property type="entry name" value="MhqN-like"/>
    <property type="match status" value="1"/>
</dbReference>
<proteinExistence type="inferred from homology"/>
<dbReference type="AlphaFoldDB" id="A0A3T0I515"/>
<dbReference type="KEGG" id="nmk:CHR53_26365"/>
<dbReference type="SUPFAM" id="SSF55469">
    <property type="entry name" value="FMN-dependent nitroreductase-like"/>
    <property type="match status" value="1"/>
</dbReference>
<keyword evidence="2" id="KW-0560">Oxidoreductase</keyword>
<dbReference type="Proteomes" id="UP000282892">
    <property type="component" value="Chromosome"/>
</dbReference>
<keyword evidence="5" id="KW-1185">Reference proteome</keyword>